<evidence type="ECO:0000256" key="1">
    <source>
        <dbReference type="ARBA" id="ARBA00001933"/>
    </source>
</evidence>
<dbReference type="InterPro" id="IPR015424">
    <property type="entry name" value="PyrdxlP-dep_Trfase"/>
</dbReference>
<dbReference type="Pfam" id="PF01053">
    <property type="entry name" value="Cys_Met_Meta_PP"/>
    <property type="match status" value="1"/>
</dbReference>
<evidence type="ECO:0000313" key="7">
    <source>
        <dbReference type="Proteomes" id="UP000630097"/>
    </source>
</evidence>
<keyword evidence="3 4" id="KW-0663">Pyridoxal phosphate</keyword>
<dbReference type="GO" id="GO:0004123">
    <property type="term" value="F:cystathionine gamma-lyase activity"/>
    <property type="evidence" value="ECO:0007669"/>
    <property type="project" value="TreeGrafter"/>
</dbReference>
<comment type="similarity">
    <text evidence="2 5">Belongs to the trans-sulfuration enzymes family.</text>
</comment>
<dbReference type="GO" id="GO:0030170">
    <property type="term" value="F:pyridoxal phosphate binding"/>
    <property type="evidence" value="ECO:0007669"/>
    <property type="project" value="InterPro"/>
</dbReference>
<dbReference type="Gene3D" id="3.40.640.10">
    <property type="entry name" value="Type I PLP-dependent aspartate aminotransferase-like (Major domain)"/>
    <property type="match status" value="1"/>
</dbReference>
<dbReference type="InterPro" id="IPR054542">
    <property type="entry name" value="Cys_met_metab_PP"/>
</dbReference>
<proteinExistence type="inferred from homology"/>
<dbReference type="CDD" id="cd00614">
    <property type="entry name" value="CGS_like"/>
    <property type="match status" value="1"/>
</dbReference>
<dbReference type="FunFam" id="3.40.640.10:FF:000009">
    <property type="entry name" value="Cystathionine gamma-synthase homolog"/>
    <property type="match status" value="1"/>
</dbReference>
<accession>A0A8J3M6H8</accession>
<evidence type="ECO:0000256" key="2">
    <source>
        <dbReference type="ARBA" id="ARBA00009077"/>
    </source>
</evidence>
<feature type="modified residue" description="N6-(pyridoxal phosphate)lysine" evidence="4">
    <location>
        <position position="199"/>
    </location>
</feature>
<dbReference type="InterPro" id="IPR000277">
    <property type="entry name" value="Cys/Met-Metab_PyrdxlP-dep_enz"/>
</dbReference>
<evidence type="ECO:0000256" key="5">
    <source>
        <dbReference type="RuleBase" id="RU362118"/>
    </source>
</evidence>
<sequence length="379" mass="39894">MNEGFETLAVHAGQEADPHTGAVVPPIYAVSTYKQDGVGGLRAGYEYSRSANPTRTALEEALAAVEGGARGLAFASGLAAEDTLIRTICEPGDHVLIPDDAYGGTYRLFAKVLSRWGLSFDPVPLGDLDAVRAAVRPHTKAIWVETPTNPLLGIADIAALAQIAHEAGAVLLVDNTFASPYLQQPLALGADVVVHSTTKYVGGHSDVVGGALVARSAEVGERLAFHQNAIGGVAGPFDAWLTLRGLKTLGVRMDRHCDNAERVVDLLLSHRRVTEVLYPGLPGHPGHEIAAKQMRRFGGMVSFRVAGGEEEAVAICGRTRLFTLGESLGGVESLIEHPGRMTHASAAGSPLEVPSDLIRLSVGIETVDDLLADLTEALS</sequence>
<gene>
    <name evidence="6" type="ORF">Pka01_34320</name>
</gene>
<evidence type="ECO:0000256" key="4">
    <source>
        <dbReference type="PIRSR" id="PIRSR001434-2"/>
    </source>
</evidence>
<dbReference type="AlphaFoldDB" id="A0A8J3M6H8"/>
<dbReference type="SUPFAM" id="SSF53383">
    <property type="entry name" value="PLP-dependent transferases"/>
    <property type="match status" value="1"/>
</dbReference>
<dbReference type="PANTHER" id="PTHR11808:SF15">
    <property type="entry name" value="CYSTATHIONINE GAMMA-LYASE"/>
    <property type="match status" value="1"/>
</dbReference>
<dbReference type="PANTHER" id="PTHR11808">
    <property type="entry name" value="TRANS-SULFURATION ENZYME FAMILY MEMBER"/>
    <property type="match status" value="1"/>
</dbReference>
<comment type="caution">
    <text evidence="6">The sequence shown here is derived from an EMBL/GenBank/DDBJ whole genome shotgun (WGS) entry which is preliminary data.</text>
</comment>
<dbReference type="Gene3D" id="3.90.1150.10">
    <property type="entry name" value="Aspartate Aminotransferase, domain 1"/>
    <property type="match status" value="1"/>
</dbReference>
<dbReference type="GO" id="GO:0005737">
    <property type="term" value="C:cytoplasm"/>
    <property type="evidence" value="ECO:0007669"/>
    <property type="project" value="TreeGrafter"/>
</dbReference>
<protein>
    <submittedName>
        <fullName evidence="6">Cystathionine gamma-synthase</fullName>
    </submittedName>
</protein>
<dbReference type="GO" id="GO:0019343">
    <property type="term" value="P:cysteine biosynthetic process via cystathionine"/>
    <property type="evidence" value="ECO:0007669"/>
    <property type="project" value="TreeGrafter"/>
</dbReference>
<keyword evidence="7" id="KW-1185">Reference proteome</keyword>
<dbReference type="EMBL" id="BONV01000013">
    <property type="protein sequence ID" value="GIG80305.1"/>
    <property type="molecule type" value="Genomic_DNA"/>
</dbReference>
<dbReference type="GO" id="GO:0019346">
    <property type="term" value="P:transsulfuration"/>
    <property type="evidence" value="ECO:0007669"/>
    <property type="project" value="InterPro"/>
</dbReference>
<comment type="cofactor">
    <cofactor evidence="1 5">
        <name>pyridoxal 5'-phosphate</name>
        <dbReference type="ChEBI" id="CHEBI:597326"/>
    </cofactor>
</comment>
<dbReference type="GO" id="GO:0003962">
    <property type="term" value="F:cystathionine gamma-synthase activity"/>
    <property type="evidence" value="ECO:0007669"/>
    <property type="project" value="TreeGrafter"/>
</dbReference>
<dbReference type="RefSeq" id="WP_203883705.1">
    <property type="nucleotide sequence ID" value="NZ_BAABHH010000011.1"/>
</dbReference>
<evidence type="ECO:0000313" key="6">
    <source>
        <dbReference type="EMBL" id="GIG80305.1"/>
    </source>
</evidence>
<evidence type="ECO:0000256" key="3">
    <source>
        <dbReference type="ARBA" id="ARBA00022898"/>
    </source>
</evidence>
<dbReference type="PIRSF" id="PIRSF001434">
    <property type="entry name" value="CGS"/>
    <property type="match status" value="1"/>
</dbReference>
<dbReference type="InterPro" id="IPR015421">
    <property type="entry name" value="PyrdxlP-dep_Trfase_major"/>
</dbReference>
<dbReference type="InterPro" id="IPR015422">
    <property type="entry name" value="PyrdxlP-dep_Trfase_small"/>
</dbReference>
<dbReference type="NCBIfam" id="NF005871">
    <property type="entry name" value="PRK07811.1"/>
    <property type="match status" value="1"/>
</dbReference>
<name>A0A8J3M6H8_9ACTN</name>
<dbReference type="PROSITE" id="PS00868">
    <property type="entry name" value="CYS_MET_METAB_PP"/>
    <property type="match status" value="1"/>
</dbReference>
<organism evidence="6 7">
    <name type="scientific">Planotetraspora kaengkrachanensis</name>
    <dbReference type="NCBI Taxonomy" id="575193"/>
    <lineage>
        <taxon>Bacteria</taxon>
        <taxon>Bacillati</taxon>
        <taxon>Actinomycetota</taxon>
        <taxon>Actinomycetes</taxon>
        <taxon>Streptosporangiales</taxon>
        <taxon>Streptosporangiaceae</taxon>
        <taxon>Planotetraspora</taxon>
    </lineage>
</organism>
<reference evidence="6 7" key="1">
    <citation type="submission" date="2021-01" db="EMBL/GenBank/DDBJ databases">
        <title>Whole genome shotgun sequence of Planotetraspora kaengkrachanensis NBRC 104272.</title>
        <authorList>
            <person name="Komaki H."/>
            <person name="Tamura T."/>
        </authorList>
    </citation>
    <scope>NUCLEOTIDE SEQUENCE [LARGE SCALE GENOMIC DNA]</scope>
    <source>
        <strain evidence="6 7">NBRC 104272</strain>
    </source>
</reference>
<dbReference type="Proteomes" id="UP000630097">
    <property type="component" value="Unassembled WGS sequence"/>
</dbReference>